<dbReference type="Proteomes" id="UP000028602">
    <property type="component" value="Unassembled WGS sequence"/>
</dbReference>
<feature type="region of interest" description="Disordered" evidence="1">
    <location>
        <begin position="1"/>
        <end position="44"/>
    </location>
</feature>
<proteinExistence type="predicted"/>
<sequence length="44" mass="4686">MRPHPIRNEETSARYPDGDGIALPGQAGKRLPAIDGSVLSGRND</sequence>
<evidence type="ECO:0000313" key="3">
    <source>
        <dbReference type="Proteomes" id="UP000028602"/>
    </source>
</evidence>
<evidence type="ECO:0000313" key="2">
    <source>
        <dbReference type="EMBL" id="KFD18655.1"/>
    </source>
</evidence>
<comment type="caution">
    <text evidence="2">The sequence shown here is derived from an EMBL/GenBank/DDBJ whole genome shotgun (WGS) entry which is preliminary data.</text>
</comment>
<reference evidence="2 3" key="1">
    <citation type="submission" date="2014-05" db="EMBL/GenBank/DDBJ databases">
        <title>ATOL: Assembling a taxonomically balanced genome-scale reconstruction of the evolutionary history of the Enterobacteriaceae.</title>
        <authorList>
            <person name="Plunkett G.III."/>
            <person name="Neeno-Eckwall E.C."/>
            <person name="Glasner J.D."/>
            <person name="Perna N.T."/>
        </authorList>
    </citation>
    <scope>NUCLEOTIDE SEQUENCE [LARGE SCALE GENOMIC DNA]</scope>
    <source>
        <strain evidence="2 3">ATCC 33301</strain>
    </source>
</reference>
<accession>A0A085JDV9</accession>
<protein>
    <submittedName>
        <fullName evidence="2">Uncharacterized protein</fullName>
    </submittedName>
</protein>
<dbReference type="AlphaFoldDB" id="A0A085JDV9"/>
<evidence type="ECO:0000256" key="1">
    <source>
        <dbReference type="SAM" id="MobiDB-lite"/>
    </source>
</evidence>
<dbReference type="EMBL" id="JMPR01000037">
    <property type="protein sequence ID" value="KFD18655.1"/>
    <property type="molecule type" value="Genomic_DNA"/>
</dbReference>
<organism evidence="2 3">
    <name type="scientific">Tatumella ptyseos ATCC 33301</name>
    <dbReference type="NCBI Taxonomy" id="1005995"/>
    <lineage>
        <taxon>Bacteria</taxon>
        <taxon>Pseudomonadati</taxon>
        <taxon>Pseudomonadota</taxon>
        <taxon>Gammaproteobacteria</taxon>
        <taxon>Enterobacterales</taxon>
        <taxon>Erwiniaceae</taxon>
        <taxon>Tatumella</taxon>
    </lineage>
</organism>
<keyword evidence="3" id="KW-1185">Reference proteome</keyword>
<gene>
    <name evidence="2" type="ORF">GTPT_2416</name>
</gene>
<name>A0A085JDV9_9GAMM</name>
<dbReference type="RefSeq" id="WP_256360143.1">
    <property type="nucleotide sequence ID" value="NZ_ATMJ01000011.1"/>
</dbReference>
<feature type="compositionally biased region" description="Basic and acidic residues" evidence="1">
    <location>
        <begin position="1"/>
        <end position="12"/>
    </location>
</feature>